<dbReference type="InterPro" id="IPR052337">
    <property type="entry name" value="SAT4-like"/>
</dbReference>
<feature type="transmembrane region" description="Helical" evidence="6">
    <location>
        <begin position="260"/>
        <end position="284"/>
    </location>
</feature>
<organism evidence="8 9">
    <name type="scientific">Daldinia eschscholtzii</name>
    <dbReference type="NCBI Taxonomy" id="292717"/>
    <lineage>
        <taxon>Eukaryota</taxon>
        <taxon>Fungi</taxon>
        <taxon>Dikarya</taxon>
        <taxon>Ascomycota</taxon>
        <taxon>Pezizomycotina</taxon>
        <taxon>Sordariomycetes</taxon>
        <taxon>Xylariomycetidae</taxon>
        <taxon>Xylariales</taxon>
        <taxon>Hypoxylaceae</taxon>
        <taxon>Daldinia</taxon>
    </lineage>
</organism>
<dbReference type="PANTHER" id="PTHR33048:SF47">
    <property type="entry name" value="INTEGRAL MEMBRANE PROTEIN-RELATED"/>
    <property type="match status" value="1"/>
</dbReference>
<comment type="caution">
    <text evidence="8">The sequence shown here is derived from an EMBL/GenBank/DDBJ whole genome shotgun (WGS) entry which is preliminary data.</text>
</comment>
<proteinExistence type="inferred from homology"/>
<dbReference type="AlphaFoldDB" id="A0AAX6MVU6"/>
<evidence type="ECO:0000256" key="6">
    <source>
        <dbReference type="SAM" id="Phobius"/>
    </source>
</evidence>
<name>A0AAX6MVU6_9PEZI</name>
<dbReference type="PANTHER" id="PTHR33048">
    <property type="entry name" value="PTH11-LIKE INTEGRAL MEMBRANE PROTEIN (AFU_ORTHOLOGUE AFUA_5G11245)"/>
    <property type="match status" value="1"/>
</dbReference>
<sequence length="413" mass="46033">MAVLSSITSAELDAFPNAPALDPPNGVTSNFGNPPNKNYIVQAVVPICLVLTTIAVLIRTCHKLFFLRKVGFPDVLMVISLGCYVVVSYLAYQLVHHPGAFVHQWDVPLKDMSDILFPLFLSGSFYIGAVLTIKAAILLEWIRIFIPYGVRNNFFWLCYSVLGANVVFYIVTLFLMNFACVPIEKNWNPLFVGGSCPVNRSAFNITSAVLNLCSDITILLLPQHIIWRLDMSVIRRIGVSVLSAIGVLSDDILYHTAPVMLWALAEMTCMFLIFGAPSVASILLETVLFKRLTSSPKSLGDRLTRCSGTRAGVPSWPGPTMTNNPQSNSTHAYYRRINNFNRGVVLTTIGSQSTMRSDSIEHLKDHVAIQSPLPRGIIRTTHFETHEEYGDLERDIVLCDGYDRQHPWAKDRI</sequence>
<comment type="similarity">
    <text evidence="5">Belongs to the SAT4 family.</text>
</comment>
<dbReference type="Pfam" id="PF20684">
    <property type="entry name" value="Fung_rhodopsin"/>
    <property type="match status" value="1"/>
</dbReference>
<evidence type="ECO:0000256" key="5">
    <source>
        <dbReference type="ARBA" id="ARBA00038359"/>
    </source>
</evidence>
<dbReference type="GO" id="GO:0016020">
    <property type="term" value="C:membrane"/>
    <property type="evidence" value="ECO:0007669"/>
    <property type="project" value="UniProtKB-SubCell"/>
</dbReference>
<dbReference type="InterPro" id="IPR049326">
    <property type="entry name" value="Rhodopsin_dom_fungi"/>
</dbReference>
<gene>
    <name evidence="8" type="ORF">Daesc_001925</name>
</gene>
<feature type="transmembrane region" description="Helical" evidence="6">
    <location>
        <begin position="154"/>
        <end position="181"/>
    </location>
</feature>
<comment type="subcellular location">
    <subcellularLocation>
        <location evidence="1">Membrane</location>
        <topology evidence="1">Multi-pass membrane protein</topology>
    </subcellularLocation>
</comment>
<keyword evidence="9" id="KW-1185">Reference proteome</keyword>
<feature type="transmembrane region" description="Helical" evidence="6">
    <location>
        <begin position="70"/>
        <end position="95"/>
    </location>
</feature>
<reference evidence="8 9" key="1">
    <citation type="journal article" date="2024" name="Front Chem Biol">
        <title>Unveiling the potential of Daldinia eschscholtzii MFLUCC 19-0629 through bioactivity and bioinformatics studies for enhanced sustainable agriculture production.</title>
        <authorList>
            <person name="Brooks S."/>
            <person name="Weaver J.A."/>
            <person name="Klomchit A."/>
            <person name="Alharthi S.A."/>
            <person name="Onlamun T."/>
            <person name="Nurani R."/>
            <person name="Vong T.K."/>
            <person name="Alberti F."/>
            <person name="Greco C."/>
        </authorList>
    </citation>
    <scope>NUCLEOTIDE SEQUENCE [LARGE SCALE GENOMIC DNA]</scope>
    <source>
        <strain evidence="8">MFLUCC 19-0629</strain>
    </source>
</reference>
<dbReference type="EMBL" id="JBANMG010000002">
    <property type="protein sequence ID" value="KAK6956646.1"/>
    <property type="molecule type" value="Genomic_DNA"/>
</dbReference>
<evidence type="ECO:0000313" key="9">
    <source>
        <dbReference type="Proteomes" id="UP001369815"/>
    </source>
</evidence>
<feature type="domain" description="Rhodopsin" evidence="7">
    <location>
        <begin position="59"/>
        <end position="248"/>
    </location>
</feature>
<feature type="transmembrane region" description="Helical" evidence="6">
    <location>
        <begin position="39"/>
        <end position="58"/>
    </location>
</feature>
<evidence type="ECO:0000256" key="3">
    <source>
        <dbReference type="ARBA" id="ARBA00022989"/>
    </source>
</evidence>
<keyword evidence="4 6" id="KW-0472">Membrane</keyword>
<keyword evidence="3 6" id="KW-1133">Transmembrane helix</keyword>
<evidence type="ECO:0000256" key="2">
    <source>
        <dbReference type="ARBA" id="ARBA00022692"/>
    </source>
</evidence>
<feature type="transmembrane region" description="Helical" evidence="6">
    <location>
        <begin position="115"/>
        <end position="142"/>
    </location>
</feature>
<evidence type="ECO:0000313" key="8">
    <source>
        <dbReference type="EMBL" id="KAK6956646.1"/>
    </source>
</evidence>
<evidence type="ECO:0000256" key="4">
    <source>
        <dbReference type="ARBA" id="ARBA00023136"/>
    </source>
</evidence>
<dbReference type="Proteomes" id="UP001369815">
    <property type="component" value="Unassembled WGS sequence"/>
</dbReference>
<protein>
    <recommendedName>
        <fullName evidence="7">Rhodopsin domain-containing protein</fullName>
    </recommendedName>
</protein>
<keyword evidence="2 6" id="KW-0812">Transmembrane</keyword>
<evidence type="ECO:0000259" key="7">
    <source>
        <dbReference type="Pfam" id="PF20684"/>
    </source>
</evidence>
<accession>A0AAX6MVU6</accession>
<evidence type="ECO:0000256" key="1">
    <source>
        <dbReference type="ARBA" id="ARBA00004141"/>
    </source>
</evidence>